<keyword evidence="1" id="KW-0732">Signal</keyword>
<dbReference type="EnsemblMetazoa" id="CLYHEMT003232.1">
    <property type="protein sequence ID" value="CLYHEMP003232.1"/>
    <property type="gene ID" value="CLYHEMG003232"/>
</dbReference>
<evidence type="ECO:0000313" key="2">
    <source>
        <dbReference type="EnsemblMetazoa" id="CLYHEMP003232.1"/>
    </source>
</evidence>
<reference evidence="2" key="1">
    <citation type="submission" date="2021-01" db="UniProtKB">
        <authorList>
            <consortium name="EnsemblMetazoa"/>
        </authorList>
    </citation>
    <scope>IDENTIFICATION</scope>
</reference>
<proteinExistence type="predicted"/>
<keyword evidence="3" id="KW-1185">Reference proteome</keyword>
<dbReference type="Pfam" id="PF02450">
    <property type="entry name" value="LCAT"/>
    <property type="match status" value="2"/>
</dbReference>
<accession>A0A7M5URZ8</accession>
<dbReference type="GeneID" id="136814464"/>
<dbReference type="AlphaFoldDB" id="A0A7M5URZ8"/>
<evidence type="ECO:0000256" key="1">
    <source>
        <dbReference type="SAM" id="SignalP"/>
    </source>
</evidence>
<name>A0A7M5URZ8_9CNID</name>
<dbReference type="GO" id="GO:0006629">
    <property type="term" value="P:lipid metabolic process"/>
    <property type="evidence" value="ECO:0007669"/>
    <property type="project" value="InterPro"/>
</dbReference>
<dbReference type="InterPro" id="IPR029058">
    <property type="entry name" value="AB_hydrolase_fold"/>
</dbReference>
<dbReference type="RefSeq" id="XP_066927117.1">
    <property type="nucleotide sequence ID" value="XM_067071016.1"/>
</dbReference>
<dbReference type="InterPro" id="IPR003386">
    <property type="entry name" value="LACT/PDAT_acylTrfase"/>
</dbReference>
<dbReference type="GO" id="GO:0008374">
    <property type="term" value="F:O-acyltransferase activity"/>
    <property type="evidence" value="ECO:0007669"/>
    <property type="project" value="InterPro"/>
</dbReference>
<dbReference type="SUPFAM" id="SSF53474">
    <property type="entry name" value="alpha/beta-Hydrolases"/>
    <property type="match status" value="1"/>
</dbReference>
<organism evidence="2 3">
    <name type="scientific">Clytia hemisphaerica</name>
    <dbReference type="NCBI Taxonomy" id="252671"/>
    <lineage>
        <taxon>Eukaryota</taxon>
        <taxon>Metazoa</taxon>
        <taxon>Cnidaria</taxon>
        <taxon>Hydrozoa</taxon>
        <taxon>Hydroidolina</taxon>
        <taxon>Leptothecata</taxon>
        <taxon>Obeliida</taxon>
        <taxon>Clytiidae</taxon>
        <taxon>Clytia</taxon>
    </lineage>
</organism>
<dbReference type="OrthoDB" id="190846at2759"/>
<feature type="signal peptide" evidence="1">
    <location>
        <begin position="1"/>
        <end position="24"/>
    </location>
</feature>
<dbReference type="Gene3D" id="3.40.50.1820">
    <property type="entry name" value="alpha/beta hydrolase"/>
    <property type="match status" value="2"/>
</dbReference>
<evidence type="ECO:0000313" key="3">
    <source>
        <dbReference type="Proteomes" id="UP000594262"/>
    </source>
</evidence>
<feature type="chain" id="PRO_5029913443" evidence="1">
    <location>
        <begin position="25"/>
        <end position="403"/>
    </location>
</feature>
<protein>
    <submittedName>
        <fullName evidence="2">Uncharacterized protein</fullName>
    </submittedName>
</protein>
<dbReference type="Proteomes" id="UP000594262">
    <property type="component" value="Unplaced"/>
</dbReference>
<dbReference type="PANTHER" id="PTHR11440">
    <property type="entry name" value="LECITHIN-CHOLESTEROL ACYLTRANSFERASE-RELATED"/>
    <property type="match status" value="1"/>
</dbReference>
<sequence length="403" mass="45505">MKVTYLCSLVFVLCCLFDKTLTDAQEITPIVIVPGIGGSQINAKLNKSSSKHIYCYKSSSDWFTIWLSIEELLPWAKDCWVENFKLQWNEENGRMENVPGVFTQCPDFGNTTAIEWLDPSVHGPGVYFYPLVNGLVKKFGYVRGKTLRAAPYDFRYDPGSADFYMLRLQNLIEETYKDNGNRKILLLSHSMGAPYTLHFLHGASQEWKDKYIKSWFTVSGTYAGSTKALKAYISGDGFGIPSVLDEPLMLRRFQKTFSSLFYIFPDPSFWPKDMVVVKTLNATYTINEYENLFQDLRDPISSKVLKSVPKSWNDTAPGIKVYCVHGTDVPTSEVLTYGDNFPDATPTITTGDGDGTVNHRSLEACKRWNGNSDVTYKTIKGASHNGILGDPKLLDFMKEALFE</sequence>